<dbReference type="InterPro" id="IPR003594">
    <property type="entry name" value="HATPase_dom"/>
</dbReference>
<feature type="compositionally biased region" description="Polar residues" evidence="12">
    <location>
        <begin position="291"/>
        <end position="301"/>
    </location>
</feature>
<dbReference type="Pfam" id="PF08446">
    <property type="entry name" value="PAS_2"/>
    <property type="match status" value="1"/>
</dbReference>
<feature type="compositionally biased region" description="Polar residues" evidence="12">
    <location>
        <begin position="321"/>
        <end position="342"/>
    </location>
</feature>
<dbReference type="GO" id="GO:0009881">
    <property type="term" value="F:photoreceptor activity"/>
    <property type="evidence" value="ECO:0007669"/>
    <property type="project" value="UniProtKB-KW"/>
</dbReference>
<dbReference type="InterPro" id="IPR016132">
    <property type="entry name" value="Phyto_chromo_attachment"/>
</dbReference>
<keyword evidence="5" id="KW-0547">Nucleotide-binding</keyword>
<keyword evidence="6" id="KW-0418">Kinase</keyword>
<evidence type="ECO:0000256" key="12">
    <source>
        <dbReference type="SAM" id="MobiDB-lite"/>
    </source>
</evidence>
<evidence type="ECO:0008006" key="18">
    <source>
        <dbReference type="Google" id="ProtNLM"/>
    </source>
</evidence>
<feature type="compositionally biased region" description="Low complexity" evidence="12">
    <location>
        <begin position="554"/>
        <end position="568"/>
    </location>
</feature>
<dbReference type="InterPro" id="IPR036890">
    <property type="entry name" value="HATPase_C_sf"/>
</dbReference>
<reference evidence="16" key="1">
    <citation type="submission" date="2016-06" db="EMBL/GenBank/DDBJ databases">
        <title>Draft Genome sequence of the fungus Inonotus baumii.</title>
        <authorList>
            <person name="Zhu H."/>
            <person name="Lin W."/>
        </authorList>
    </citation>
    <scope>NUCLEOTIDE SEQUENCE</scope>
    <source>
        <strain evidence="16">821</strain>
    </source>
</reference>
<feature type="region of interest" description="Disordered" evidence="12">
    <location>
        <begin position="446"/>
        <end position="481"/>
    </location>
</feature>
<feature type="compositionally biased region" description="Polar residues" evidence="12">
    <location>
        <begin position="139"/>
        <end position="159"/>
    </location>
</feature>
<dbReference type="OrthoDB" id="2015534at2759"/>
<dbReference type="SUPFAM" id="SSF55874">
    <property type="entry name" value="ATPase domain of HSP90 chaperone/DNA topoisomerase II/histidine kinase"/>
    <property type="match status" value="1"/>
</dbReference>
<evidence type="ECO:0000256" key="5">
    <source>
        <dbReference type="ARBA" id="ARBA00022741"/>
    </source>
</evidence>
<evidence type="ECO:0000256" key="11">
    <source>
        <dbReference type="PROSITE-ProRule" id="PRU00169"/>
    </source>
</evidence>
<feature type="region of interest" description="Disordered" evidence="12">
    <location>
        <begin position="62"/>
        <end position="342"/>
    </location>
</feature>
<dbReference type="InterPro" id="IPR001789">
    <property type="entry name" value="Sig_transdc_resp-reg_receiver"/>
</dbReference>
<dbReference type="SMART" id="SM00448">
    <property type="entry name" value="REC"/>
    <property type="match status" value="1"/>
</dbReference>
<dbReference type="GO" id="GO:0009584">
    <property type="term" value="P:detection of visible light"/>
    <property type="evidence" value="ECO:0007669"/>
    <property type="project" value="InterPro"/>
</dbReference>
<dbReference type="Gene3D" id="3.30.565.10">
    <property type="entry name" value="Histidine kinase-like ATPase, C-terminal domain"/>
    <property type="match status" value="1"/>
</dbReference>
<feature type="compositionally biased region" description="Polar residues" evidence="12">
    <location>
        <begin position="1338"/>
        <end position="1351"/>
    </location>
</feature>
<dbReference type="EMBL" id="LNZH02000212">
    <property type="protein sequence ID" value="OCB84991.1"/>
    <property type="molecule type" value="Genomic_DNA"/>
</dbReference>
<dbReference type="InterPro" id="IPR003018">
    <property type="entry name" value="GAF"/>
</dbReference>
<dbReference type="PROSITE" id="PS50046">
    <property type="entry name" value="PHYTOCHROME_2"/>
    <property type="match status" value="1"/>
</dbReference>
<dbReference type="Pfam" id="PF00072">
    <property type="entry name" value="Response_reg"/>
    <property type="match status" value="1"/>
</dbReference>
<dbReference type="InterPro" id="IPR004358">
    <property type="entry name" value="Sig_transdc_His_kin-like_C"/>
</dbReference>
<dbReference type="CDD" id="cd17546">
    <property type="entry name" value="REC_hyHK_CKI1_RcsC-like"/>
    <property type="match status" value="1"/>
</dbReference>
<dbReference type="Gene3D" id="3.30.450.270">
    <property type="match status" value="1"/>
</dbReference>
<dbReference type="PRINTS" id="PR00344">
    <property type="entry name" value="BCTRLSENSOR"/>
</dbReference>
<feature type="region of interest" description="Disordered" evidence="12">
    <location>
        <begin position="659"/>
        <end position="690"/>
    </location>
</feature>
<protein>
    <recommendedName>
        <fullName evidence="18">Phytochrome</fullName>
    </recommendedName>
</protein>
<dbReference type="Gene3D" id="3.40.50.2300">
    <property type="match status" value="1"/>
</dbReference>
<dbReference type="SUPFAM" id="SSF47384">
    <property type="entry name" value="Homodimeric domain of signal transducing histidine kinase"/>
    <property type="match status" value="1"/>
</dbReference>
<evidence type="ECO:0000256" key="9">
    <source>
        <dbReference type="ARBA" id="ARBA00023012"/>
    </source>
</evidence>
<dbReference type="InterPro" id="IPR043150">
    <property type="entry name" value="Phytochrome_PHY_sf"/>
</dbReference>
<dbReference type="SUPFAM" id="SSF55785">
    <property type="entry name" value="PYP-like sensor domain (PAS domain)"/>
    <property type="match status" value="1"/>
</dbReference>
<proteinExistence type="predicted"/>
<dbReference type="InterPro" id="IPR011006">
    <property type="entry name" value="CheY-like_superfamily"/>
</dbReference>
<dbReference type="InterPro" id="IPR013515">
    <property type="entry name" value="Phytochrome_cen-reg"/>
</dbReference>
<dbReference type="PANTHER" id="PTHR43065:SF10">
    <property type="entry name" value="PEROXIDE STRESS-ACTIVATED HISTIDINE KINASE MAK3"/>
    <property type="match status" value="1"/>
</dbReference>
<feature type="compositionally biased region" description="Low complexity" evidence="12">
    <location>
        <begin position="667"/>
        <end position="679"/>
    </location>
</feature>
<feature type="compositionally biased region" description="Low complexity" evidence="12">
    <location>
        <begin position="275"/>
        <end position="286"/>
    </location>
</feature>
<keyword evidence="4" id="KW-0808">Transferase</keyword>
<dbReference type="SUPFAM" id="SSF52172">
    <property type="entry name" value="CheY-like"/>
    <property type="match status" value="1"/>
</dbReference>
<feature type="compositionally biased region" description="Polar residues" evidence="12">
    <location>
        <begin position="569"/>
        <end position="580"/>
    </location>
</feature>
<dbReference type="PROSITE" id="PS50109">
    <property type="entry name" value="HIS_KIN"/>
    <property type="match status" value="1"/>
</dbReference>
<keyword evidence="8" id="KW-0157">Chromophore</keyword>
<dbReference type="GO" id="GO:0000155">
    <property type="term" value="F:phosphorelay sensor kinase activity"/>
    <property type="evidence" value="ECO:0007669"/>
    <property type="project" value="InterPro"/>
</dbReference>
<dbReference type="PROSITE" id="PS50110">
    <property type="entry name" value="RESPONSE_REGULATORY"/>
    <property type="match status" value="1"/>
</dbReference>
<dbReference type="InterPro" id="IPR036097">
    <property type="entry name" value="HisK_dim/P_sf"/>
</dbReference>
<evidence type="ECO:0000256" key="10">
    <source>
        <dbReference type="ARBA" id="ARBA00023170"/>
    </source>
</evidence>
<sequence length="1642" mass="180281">MSGPDGSKNSGVVEGSEAPSSPHAHAPPSIKEYGQSYLSTTSSSSSSSTSYVYPVRTLLSGIQPARHDQPSASEISGPIGVQPIPMSISQAAAQIRREKDNANSQGSRSAEGSLSEGSIPFPFDSPFIPLSGEEHSRPAESTSIHSTESTPKSPLQSGGKSKEKHQGGKKDESVVQNPDGSSSPPTVPGHGSEQRVLILPGDRDADEYDPRHPEPISSAGAEVLATAYTTPSLRMPQPLQAASGDEPAHSKPVDFSQSGIVHLPSLPSRGESERGSSASGGSLISSRQARRSVQSPFSGSGSDPWGRSDRGKGSGGERVQSGLSGTDSTGETQDQASSSNMSTSSELVTFRFEYVVDENGFHVLTGREGTLTKCEHEPIHAPGAVQGFGVLIAVEEDDNTGNLVNSTELLGLSPQYLFGLECFTQTLPDTQADLLWDNVQFLNDSEFSEGEQENNDNPQVFLLSGWGEPGSAPSDEDEELEREGDRRFWTCWCAAHRPPSRHKSQNNSEASKARPFERSIIILEFELERDLYNPLYPPLQSDYVPAGSPESQPGSRSSGTASASSTATDFSRGSGSTTEMYASPGPTVGNTPPAFVASPQSAPNIASSMLNPAELFLSNQDMEGDDQWFPRPEDVFESTTSHAKPLKALERMRRINRTFHNPGGERASGAAFDAAAGRSPRQRARARRNAQTGVGTMDIFAVLAQVNDQLSSAPDLDTFLKVVVGVIKDLTQFHRVLVYQFDEQYNGQVVAELVDWRQTHDLYKGLHFPASDIPAQARELYKINKVRLLYNRSQPTARLVVRSREDLETPLDMTHSFLRAMSPIHIKYVANMGARSSMSISVITFGALWGLISCHSFGPHGMRVSFPVRQMLRLLSDSVSRNIERLSYAQRLLTRKLISTLPTDSHPTGYIVSNAEDLLGLFDADFGVLVIGDGAKILGQNQHSQEILVVAEYLRLKQFTLMQVSQSVVKDFPDLQLPSGLEIIAGLLYVPLSRGGKDFIVFLRKGQLRDVHWAGKPYKDDTEESVLEPRKSFKIWSETVAGRCRAWTEEQMETAGVLALVYGKFIEVWRQKESALQTTQLTNILLSNASHEVRTPLNHIINYLEMALNGPLDSETRENLARSHSASKSLLFTINDLLVRMTPSYLAFFSETHEELLQDLTRLESGNETYFNEPFNLHEAISDAVQLYRNEAVRRRVDFDLDLSGSPKMVIGDSQKIRTVVANLTANAVKYTTEGKVSVSCHKFEEPRGLRDSKEVAVEIIVGDTGCGIESTKLANIFREFEQVESSVSRSSETPGLGLGLAVVARIVEQLGGQLRVDSKPNEGSRFSFLIPFELPSSDNTSSISPTHSTGSTSVQSLRSRKSSDSSEIDGMIEALQSDHMKRPRAKKEPRERRRQAIMSAPEKEGTFPVTDSRFPIKGLKVDDFDVDKSVESSQFKTMAPTPVPARLSPPFANRCPSRASSSQSSLSDKLRVLVVEDDHINRSILIKRLTLDGHSVVGARDGREGVDAIKDDRDFDCILMDIQMPILNGFDAAKAIRELDSESPSGPNQERESRKLNGGRIPIFAVSASLMERQREEMRSYGMDGWILKPIEFKRLRQILAGIHDPEERNSAVYRSGCNWEDGGWFEEAKANYELKARKEQ</sequence>
<evidence type="ECO:0000256" key="4">
    <source>
        <dbReference type="ARBA" id="ARBA00022679"/>
    </source>
</evidence>
<evidence type="ECO:0000259" key="13">
    <source>
        <dbReference type="PROSITE" id="PS50046"/>
    </source>
</evidence>
<feature type="compositionally biased region" description="Polar residues" evidence="12">
    <location>
        <begin position="174"/>
        <end position="184"/>
    </location>
</feature>
<evidence type="ECO:0000259" key="14">
    <source>
        <dbReference type="PROSITE" id="PS50109"/>
    </source>
</evidence>
<evidence type="ECO:0000256" key="3">
    <source>
        <dbReference type="ARBA" id="ARBA00022606"/>
    </source>
</evidence>
<keyword evidence="9" id="KW-0902">Two-component regulatory system</keyword>
<dbReference type="GO" id="GO:0006355">
    <property type="term" value="P:regulation of DNA-templated transcription"/>
    <property type="evidence" value="ECO:0007669"/>
    <property type="project" value="InterPro"/>
</dbReference>
<dbReference type="InterPro" id="IPR029016">
    <property type="entry name" value="GAF-like_dom_sf"/>
</dbReference>
<dbReference type="Proteomes" id="UP000757232">
    <property type="component" value="Unassembled WGS sequence"/>
</dbReference>
<dbReference type="SMART" id="SM00388">
    <property type="entry name" value="HisKA"/>
    <property type="match status" value="1"/>
</dbReference>
<dbReference type="Pfam" id="PF00360">
    <property type="entry name" value="PHY"/>
    <property type="match status" value="1"/>
</dbReference>
<evidence type="ECO:0000256" key="6">
    <source>
        <dbReference type="ARBA" id="ARBA00022777"/>
    </source>
</evidence>
<feature type="region of interest" description="Disordered" evidence="12">
    <location>
        <begin position="542"/>
        <end position="592"/>
    </location>
</feature>
<evidence type="ECO:0000256" key="2">
    <source>
        <dbReference type="ARBA" id="ARBA00022553"/>
    </source>
</evidence>
<evidence type="ECO:0000256" key="1">
    <source>
        <dbReference type="ARBA" id="ARBA00022543"/>
    </source>
</evidence>
<evidence type="ECO:0000313" key="16">
    <source>
        <dbReference type="EMBL" id="OCB84991.1"/>
    </source>
</evidence>
<dbReference type="SMART" id="SM00387">
    <property type="entry name" value="HATPase_c"/>
    <property type="match status" value="1"/>
</dbReference>
<feature type="compositionally biased region" description="Basic and acidic residues" evidence="12">
    <location>
        <begin position="160"/>
        <end position="173"/>
    </location>
</feature>
<dbReference type="Gene3D" id="3.30.450.20">
    <property type="entry name" value="PAS domain"/>
    <property type="match status" value="1"/>
</dbReference>
<dbReference type="SUPFAM" id="SSF55781">
    <property type="entry name" value="GAF domain-like"/>
    <property type="match status" value="2"/>
</dbReference>
<keyword evidence="7" id="KW-0067">ATP-binding</keyword>
<feature type="compositionally biased region" description="Low complexity" evidence="12">
    <location>
        <begin position="39"/>
        <end position="50"/>
    </location>
</feature>
<keyword evidence="17" id="KW-1185">Reference proteome</keyword>
<evidence type="ECO:0000256" key="8">
    <source>
        <dbReference type="ARBA" id="ARBA00022991"/>
    </source>
</evidence>
<feature type="domain" description="Response regulatory" evidence="15">
    <location>
        <begin position="1472"/>
        <end position="1605"/>
    </location>
</feature>
<organism evidence="16 17">
    <name type="scientific">Sanghuangporus baumii</name>
    <name type="common">Phellinus baumii</name>
    <dbReference type="NCBI Taxonomy" id="108892"/>
    <lineage>
        <taxon>Eukaryota</taxon>
        <taxon>Fungi</taxon>
        <taxon>Dikarya</taxon>
        <taxon>Basidiomycota</taxon>
        <taxon>Agaricomycotina</taxon>
        <taxon>Agaricomycetes</taxon>
        <taxon>Hymenochaetales</taxon>
        <taxon>Hymenochaetaceae</taxon>
        <taxon>Sanghuangporus</taxon>
    </lineage>
</organism>
<dbReference type="Pfam" id="PF00512">
    <property type="entry name" value="HisKA"/>
    <property type="match status" value="1"/>
</dbReference>
<feature type="compositionally biased region" description="Polar residues" evidence="12">
    <location>
        <begin position="102"/>
        <end position="116"/>
    </location>
</feature>
<feature type="compositionally biased region" description="Low complexity" evidence="12">
    <location>
        <begin position="18"/>
        <end position="29"/>
    </location>
</feature>
<gene>
    <name evidence="16" type="ORF">A7U60_g7947</name>
</gene>
<keyword evidence="3" id="KW-0716">Sensory transduction</keyword>
<feature type="compositionally biased region" description="Low complexity" evidence="12">
    <location>
        <begin position="118"/>
        <end position="129"/>
    </location>
</feature>
<dbReference type="GO" id="GO:0005524">
    <property type="term" value="F:ATP binding"/>
    <property type="evidence" value="ECO:0007669"/>
    <property type="project" value="UniProtKB-KW"/>
</dbReference>
<dbReference type="InterPro" id="IPR013654">
    <property type="entry name" value="PAS_2"/>
</dbReference>
<dbReference type="InterPro" id="IPR005467">
    <property type="entry name" value="His_kinase_dom"/>
</dbReference>
<dbReference type="Pfam" id="PF01590">
    <property type="entry name" value="GAF"/>
    <property type="match status" value="1"/>
</dbReference>
<name>A0A9Q5N485_SANBA</name>
<keyword evidence="2 11" id="KW-0597">Phosphoprotein</keyword>
<evidence type="ECO:0000259" key="15">
    <source>
        <dbReference type="PROSITE" id="PS50110"/>
    </source>
</evidence>
<feature type="compositionally biased region" description="Basic and acidic residues" evidence="12">
    <location>
        <begin position="1377"/>
        <end position="1392"/>
    </location>
</feature>
<evidence type="ECO:0000313" key="17">
    <source>
        <dbReference type="Proteomes" id="UP000757232"/>
    </source>
</evidence>
<dbReference type="Gene3D" id="1.10.287.130">
    <property type="match status" value="1"/>
</dbReference>
<dbReference type="Pfam" id="PF02518">
    <property type="entry name" value="HATPase_c"/>
    <property type="match status" value="1"/>
</dbReference>
<evidence type="ECO:0000256" key="7">
    <source>
        <dbReference type="ARBA" id="ARBA00022840"/>
    </source>
</evidence>
<feature type="domain" description="Histidine kinase" evidence="14">
    <location>
        <begin position="1088"/>
        <end position="1335"/>
    </location>
</feature>
<feature type="region of interest" description="Disordered" evidence="12">
    <location>
        <begin position="1"/>
        <end position="50"/>
    </location>
</feature>
<feature type="region of interest" description="Disordered" evidence="12">
    <location>
        <begin position="1338"/>
        <end position="1412"/>
    </location>
</feature>
<accession>A0A9Q5N485</accession>
<comment type="caution">
    <text evidence="16">The sequence shown here is derived from an EMBL/GenBank/DDBJ whole genome shotgun (WGS) entry which is preliminary data.</text>
</comment>
<keyword evidence="1" id="KW-0600">Photoreceptor protein</keyword>
<feature type="modified residue" description="4-aspartylphosphate" evidence="11">
    <location>
        <position position="1522"/>
    </location>
</feature>
<dbReference type="CDD" id="cd00082">
    <property type="entry name" value="HisKA"/>
    <property type="match status" value="1"/>
</dbReference>
<dbReference type="InterPro" id="IPR003661">
    <property type="entry name" value="HisK_dim/P_dom"/>
</dbReference>
<feature type="domain" description="Phytochrome chromophore attachment site" evidence="13">
    <location>
        <begin position="715"/>
        <end position="877"/>
    </location>
</feature>
<dbReference type="InterPro" id="IPR035965">
    <property type="entry name" value="PAS-like_dom_sf"/>
</dbReference>
<keyword evidence="10" id="KW-0675">Receptor</keyword>
<dbReference type="Gene3D" id="3.30.450.40">
    <property type="match status" value="1"/>
</dbReference>
<dbReference type="PANTHER" id="PTHR43065">
    <property type="entry name" value="SENSOR HISTIDINE KINASE"/>
    <property type="match status" value="1"/>
</dbReference>